<dbReference type="AlphaFoldDB" id="A0AAV5ABI3"/>
<comment type="caution">
    <text evidence="1">The sequence shown here is derived from an EMBL/GenBank/DDBJ whole genome shotgun (WGS) entry which is preliminary data.</text>
</comment>
<name>A0AAV5ABI3_9AGAM</name>
<proteinExistence type="predicted"/>
<gene>
    <name evidence="1" type="ORF">Clacol_004300</name>
</gene>
<protein>
    <submittedName>
        <fullName evidence="1">Uncharacterized protein</fullName>
    </submittedName>
</protein>
<evidence type="ECO:0000313" key="2">
    <source>
        <dbReference type="Proteomes" id="UP001050691"/>
    </source>
</evidence>
<dbReference type="Proteomes" id="UP001050691">
    <property type="component" value="Unassembled WGS sequence"/>
</dbReference>
<reference evidence="1" key="1">
    <citation type="submission" date="2021-10" db="EMBL/GenBank/DDBJ databases">
        <title>De novo Genome Assembly of Clathrus columnatus (Basidiomycota, Fungi) Using Illumina and Nanopore Sequence Data.</title>
        <authorList>
            <person name="Ogiso-Tanaka E."/>
            <person name="Itagaki H."/>
            <person name="Hosoya T."/>
            <person name="Hosaka K."/>
        </authorList>
    </citation>
    <scope>NUCLEOTIDE SEQUENCE</scope>
    <source>
        <strain evidence="1">MO-923</strain>
    </source>
</reference>
<organism evidence="1 2">
    <name type="scientific">Clathrus columnatus</name>
    <dbReference type="NCBI Taxonomy" id="1419009"/>
    <lineage>
        <taxon>Eukaryota</taxon>
        <taxon>Fungi</taxon>
        <taxon>Dikarya</taxon>
        <taxon>Basidiomycota</taxon>
        <taxon>Agaricomycotina</taxon>
        <taxon>Agaricomycetes</taxon>
        <taxon>Phallomycetidae</taxon>
        <taxon>Phallales</taxon>
        <taxon>Clathraceae</taxon>
        <taxon>Clathrus</taxon>
    </lineage>
</organism>
<evidence type="ECO:0000313" key="1">
    <source>
        <dbReference type="EMBL" id="GJJ10074.1"/>
    </source>
</evidence>
<sequence>MAPNSLTHWKLHISTNSLPSSLNDHLLKSFNPMNNHTQATVSGPSVTVETSLSIKSTGVQSLLQNLGLDTVPHSHHQSKKEISIAFNMLHCESSQLDEIKKIYMTHQNFHQIFMDAEISQNEAKDLLRVQNLVFEELDDLGNGWSKRWSTKSQYTKHGLQQPKIWVLFQCQSGTSTEARKIKVQAKKLQKGEKTTDGEWKRKMPYDYTGCLAHLDLTYLPKSSFILRIAGILVHNNACMQKTMSWLPNVPLHLHVWQDALEQINNGASILAIRKRNQELCQLKAYHGQHDYNPEKANCRYIFLPGDSRTLYRKQAYSFGMDVQKQPADNIDNWMNPDSFLFQEELSSVIFFYQPCKHLHE</sequence>
<dbReference type="EMBL" id="BPWL01000005">
    <property type="protein sequence ID" value="GJJ10074.1"/>
    <property type="molecule type" value="Genomic_DNA"/>
</dbReference>
<keyword evidence="2" id="KW-1185">Reference proteome</keyword>
<accession>A0AAV5ABI3</accession>